<dbReference type="GO" id="GO:0055085">
    <property type="term" value="P:transmembrane transport"/>
    <property type="evidence" value="ECO:0007669"/>
    <property type="project" value="InterPro"/>
</dbReference>
<name>A0A1H6LES3_9GAMM</name>
<proteinExistence type="inferred from homology"/>
<keyword evidence="7 9" id="KW-0472">Membrane</keyword>
<evidence type="ECO:0000313" key="11">
    <source>
        <dbReference type="Proteomes" id="UP000198988"/>
    </source>
</evidence>
<dbReference type="InterPro" id="IPR030923">
    <property type="entry name" value="LptG"/>
</dbReference>
<keyword evidence="4" id="KW-1003">Cell membrane</keyword>
<comment type="function">
    <text evidence="1">Part of the ABC transporter complex LptBFG involved in the translocation of lipopolysaccharide (LPS) from the inner membrane to the outer membrane.</text>
</comment>
<comment type="subcellular location">
    <subcellularLocation>
        <location evidence="2">Cell membrane</location>
        <topology evidence="2">Multi-pass membrane protein</topology>
    </subcellularLocation>
</comment>
<gene>
    <name evidence="10" type="ORF">BAZSYMA_ACONTIG00143_1</name>
</gene>
<dbReference type="Proteomes" id="UP000198988">
    <property type="component" value="Unassembled WGS sequence"/>
</dbReference>
<evidence type="ECO:0000256" key="5">
    <source>
        <dbReference type="ARBA" id="ARBA00022692"/>
    </source>
</evidence>
<feature type="transmembrane region" description="Helical" evidence="9">
    <location>
        <begin position="75"/>
        <end position="98"/>
    </location>
</feature>
<evidence type="ECO:0000256" key="4">
    <source>
        <dbReference type="ARBA" id="ARBA00022475"/>
    </source>
</evidence>
<dbReference type="GO" id="GO:0043190">
    <property type="term" value="C:ATP-binding cassette (ABC) transporter complex"/>
    <property type="evidence" value="ECO:0007669"/>
    <property type="project" value="InterPro"/>
</dbReference>
<dbReference type="PANTHER" id="PTHR33529:SF2">
    <property type="entry name" value="LIPOPOLYSACCHARIDE EXPORT SYSTEM PERMEASE PROTEIN LPTG"/>
    <property type="match status" value="1"/>
</dbReference>
<dbReference type="AlphaFoldDB" id="A0A1H6LES3"/>
<dbReference type="PANTHER" id="PTHR33529">
    <property type="entry name" value="SLR0882 PROTEIN-RELATED"/>
    <property type="match status" value="1"/>
</dbReference>
<feature type="transmembrane region" description="Helical" evidence="9">
    <location>
        <begin position="51"/>
        <end position="69"/>
    </location>
</feature>
<keyword evidence="6 9" id="KW-1133">Transmembrane helix</keyword>
<evidence type="ECO:0000256" key="6">
    <source>
        <dbReference type="ARBA" id="ARBA00022989"/>
    </source>
</evidence>
<feature type="transmembrane region" description="Helical" evidence="9">
    <location>
        <begin position="20"/>
        <end position="39"/>
    </location>
</feature>
<dbReference type="InterPro" id="IPR005495">
    <property type="entry name" value="LptG/LptF_permease"/>
</dbReference>
<sequence>MNEDYILMKILDRYIIKTLLFYTLGVMVVWVGVYALFNFINEINLIGQQNYTTLSAIIYVAADLPAVIYSHSSVIILLGCLLGMGYLATTSQLVVIRGCGVSIMQIAGKAVNAALIFIFTVILLGEFVAPFTTQYAESFRTKALGQNVSTVSQQGFWLKDGNTIINVKENFDGRIFGDVTLIKLNKVNQLDSIIHSDKALFDNDNLNLEKAKHYQFSQNDKFTKIQSKDIQKYSVKVSFDQTLVKALEKEPNELSSWELYKQISFLADNNLASSAFEIELYKRLVKPVTLVAMLLLSMLFIFGSLRDATLGKKIFLGMIIALFFELSSRIGGAISLRFDYDPLFSASAPTLVVLVIAFFLLKKKSAL</sequence>
<organism evidence="10 11">
    <name type="scientific">Bathymodiolus azoricus thioautotrophic gill symbiont</name>
    <dbReference type="NCBI Taxonomy" id="235205"/>
    <lineage>
        <taxon>Bacteria</taxon>
        <taxon>Pseudomonadati</taxon>
        <taxon>Pseudomonadota</taxon>
        <taxon>Gammaproteobacteria</taxon>
        <taxon>sulfur-oxidizing symbionts</taxon>
    </lineage>
</organism>
<feature type="transmembrane region" description="Helical" evidence="9">
    <location>
        <begin position="342"/>
        <end position="361"/>
    </location>
</feature>
<evidence type="ECO:0000256" key="2">
    <source>
        <dbReference type="ARBA" id="ARBA00004651"/>
    </source>
</evidence>
<comment type="subunit">
    <text evidence="8">Component of the lipopolysaccharide transport and assembly complex. The LptBFG transporter is composed of two ATP-binding proteins (LptB) and two transmembrane proteins (LptF and LptG).</text>
</comment>
<dbReference type="GO" id="GO:0015920">
    <property type="term" value="P:lipopolysaccharide transport"/>
    <property type="evidence" value="ECO:0007669"/>
    <property type="project" value="TreeGrafter"/>
</dbReference>
<evidence type="ECO:0000256" key="1">
    <source>
        <dbReference type="ARBA" id="ARBA00002265"/>
    </source>
</evidence>
<comment type="similarity">
    <text evidence="3">Belongs to the LptF/LptG family.</text>
</comment>
<feature type="transmembrane region" description="Helical" evidence="9">
    <location>
        <begin position="284"/>
        <end position="302"/>
    </location>
</feature>
<evidence type="ECO:0000256" key="3">
    <source>
        <dbReference type="ARBA" id="ARBA00007725"/>
    </source>
</evidence>
<evidence type="ECO:0000256" key="9">
    <source>
        <dbReference type="SAM" id="Phobius"/>
    </source>
</evidence>
<keyword evidence="5 9" id="KW-0812">Transmembrane</keyword>
<evidence type="ECO:0000256" key="8">
    <source>
        <dbReference type="ARBA" id="ARBA00026081"/>
    </source>
</evidence>
<evidence type="ECO:0000313" key="10">
    <source>
        <dbReference type="EMBL" id="SEH87029.1"/>
    </source>
</evidence>
<accession>A0A1H6LES3</accession>
<dbReference type="Pfam" id="PF03739">
    <property type="entry name" value="LptF_LptG"/>
    <property type="match status" value="1"/>
</dbReference>
<feature type="transmembrane region" description="Helical" evidence="9">
    <location>
        <begin position="314"/>
        <end position="336"/>
    </location>
</feature>
<dbReference type="NCBIfam" id="TIGR04408">
    <property type="entry name" value="LptG_lptG"/>
    <property type="match status" value="1"/>
</dbReference>
<evidence type="ECO:0000256" key="7">
    <source>
        <dbReference type="ARBA" id="ARBA00023136"/>
    </source>
</evidence>
<reference evidence="11" key="1">
    <citation type="submission" date="2016-06" db="EMBL/GenBank/DDBJ databases">
        <authorList>
            <person name="Petersen J."/>
            <person name="Sayavedra L."/>
        </authorList>
    </citation>
    <scope>NUCLEOTIDE SEQUENCE [LARGE SCALE GENOMIC DNA]</scope>
    <source>
        <strain evidence="11">BazSymA</strain>
    </source>
</reference>
<dbReference type="EMBL" id="CDSC02000278">
    <property type="protein sequence ID" value="SEH87029.1"/>
    <property type="molecule type" value="Genomic_DNA"/>
</dbReference>
<protein>
    <submittedName>
        <fullName evidence="10">Predicted permease YjgP/YjgQ</fullName>
    </submittedName>
</protein>
<feature type="transmembrane region" description="Helical" evidence="9">
    <location>
        <begin position="110"/>
        <end position="131"/>
    </location>
</feature>